<keyword evidence="4" id="KW-1185">Reference proteome</keyword>
<dbReference type="AlphaFoldDB" id="A0A0S6W472"/>
<reference evidence="3" key="1">
    <citation type="journal article" date="2015" name="PeerJ">
        <title>First genomic representation of candidate bacterial phylum KSB3 points to enhanced environmental sensing as a trigger of wastewater bulking.</title>
        <authorList>
            <person name="Sekiguchi Y."/>
            <person name="Ohashi A."/>
            <person name="Parks D.H."/>
            <person name="Yamauchi T."/>
            <person name="Tyson G.W."/>
            <person name="Hugenholtz P."/>
        </authorList>
    </citation>
    <scope>NUCLEOTIDE SEQUENCE [LARGE SCALE GENOMIC DNA]</scope>
</reference>
<keyword evidence="2" id="KW-0560">Oxidoreductase</keyword>
<evidence type="ECO:0000313" key="4">
    <source>
        <dbReference type="Proteomes" id="UP000030700"/>
    </source>
</evidence>
<dbReference type="InterPro" id="IPR036291">
    <property type="entry name" value="NAD(P)-bd_dom_sf"/>
</dbReference>
<gene>
    <name evidence="3" type="ORF">U14_04524</name>
</gene>
<sequence>MRFVIKNMNRVALITGGSRGIGFGVAQCLALEGFDLAICGVRPEEQIGEALQTLRSFGGEVLYCQADVSEAAARERMLQEIRAKYGRLNLLVNNAGVAPTERKDVLEATEASFERLMRINVQGPHFLCQAVANWMIEQQKTQPDFAGCIINVTSISATVASTNRAEYCISKAALSMATKIWAVRLAEFDIPVYEVQPGIIQTDMTAAPAVQAKYDKLIHENGLLLQARWGMPEDVGKAVAMLARGDLPYSTGLVLAVDGGMRVERL</sequence>
<dbReference type="PRINTS" id="PR00080">
    <property type="entry name" value="SDRFAMILY"/>
</dbReference>
<organism evidence="3">
    <name type="scientific">Candidatus Moduliflexus flocculans</name>
    <dbReference type="NCBI Taxonomy" id="1499966"/>
    <lineage>
        <taxon>Bacteria</taxon>
        <taxon>Candidatus Moduliflexota</taxon>
        <taxon>Candidatus Moduliflexia</taxon>
        <taxon>Candidatus Moduliflexales</taxon>
        <taxon>Candidatus Moduliflexaceae</taxon>
    </lineage>
</organism>
<dbReference type="PANTHER" id="PTHR43639:SF1">
    <property type="entry name" value="SHORT-CHAIN DEHYDROGENASE_REDUCTASE FAMILY PROTEIN"/>
    <property type="match status" value="1"/>
</dbReference>
<dbReference type="Pfam" id="PF13561">
    <property type="entry name" value="adh_short_C2"/>
    <property type="match status" value="1"/>
</dbReference>
<name>A0A0S6W472_9BACT</name>
<dbReference type="Proteomes" id="UP000030700">
    <property type="component" value="Unassembled WGS sequence"/>
</dbReference>
<evidence type="ECO:0000256" key="2">
    <source>
        <dbReference type="ARBA" id="ARBA00023002"/>
    </source>
</evidence>
<comment type="similarity">
    <text evidence="1">Belongs to the short-chain dehydrogenases/reductases (SDR) family.</text>
</comment>
<dbReference type="PANTHER" id="PTHR43639">
    <property type="entry name" value="OXIDOREDUCTASE, SHORT-CHAIN DEHYDROGENASE/REDUCTASE FAMILY (AFU_ORTHOLOGUE AFUA_5G02870)"/>
    <property type="match status" value="1"/>
</dbReference>
<protein>
    <submittedName>
        <fullName evidence="3">Short-chain dehydrogenase/reductase SDR</fullName>
    </submittedName>
</protein>
<dbReference type="InterPro" id="IPR002347">
    <property type="entry name" value="SDR_fam"/>
</dbReference>
<evidence type="ECO:0000313" key="3">
    <source>
        <dbReference type="EMBL" id="GAK53259.1"/>
    </source>
</evidence>
<dbReference type="PRINTS" id="PR00081">
    <property type="entry name" value="GDHRDH"/>
</dbReference>
<accession>A0A0S6W472</accession>
<proteinExistence type="inferred from homology"/>
<evidence type="ECO:0000256" key="1">
    <source>
        <dbReference type="ARBA" id="ARBA00006484"/>
    </source>
</evidence>
<dbReference type="EMBL" id="DF820459">
    <property type="protein sequence ID" value="GAK53259.1"/>
    <property type="molecule type" value="Genomic_DNA"/>
</dbReference>
<dbReference type="Gene3D" id="3.40.50.720">
    <property type="entry name" value="NAD(P)-binding Rossmann-like Domain"/>
    <property type="match status" value="1"/>
</dbReference>
<dbReference type="STRING" id="1499966.U14_04524"/>
<dbReference type="HOGENOM" id="CLU_010194_1_3_0"/>
<dbReference type="GO" id="GO:0016491">
    <property type="term" value="F:oxidoreductase activity"/>
    <property type="evidence" value="ECO:0007669"/>
    <property type="project" value="UniProtKB-KW"/>
</dbReference>
<dbReference type="SUPFAM" id="SSF51735">
    <property type="entry name" value="NAD(P)-binding Rossmann-fold domains"/>
    <property type="match status" value="1"/>
</dbReference>
<dbReference type="FunFam" id="3.40.50.720:FF:000084">
    <property type="entry name" value="Short-chain dehydrogenase reductase"/>
    <property type="match status" value="1"/>
</dbReference>
<dbReference type="NCBIfam" id="NF009386">
    <property type="entry name" value="PRK12745.1"/>
    <property type="match status" value="1"/>
</dbReference>